<gene>
    <name evidence="1" type="ORF">BXY64_3526</name>
</gene>
<keyword evidence="2" id="KW-1185">Reference proteome</keyword>
<evidence type="ECO:0000313" key="1">
    <source>
        <dbReference type="EMBL" id="RKD98666.1"/>
    </source>
</evidence>
<accession>A0A419WTC7</accession>
<dbReference type="SUPFAM" id="SSF53474">
    <property type="entry name" value="alpha/beta-Hydrolases"/>
    <property type="match status" value="1"/>
</dbReference>
<dbReference type="Proteomes" id="UP000284531">
    <property type="component" value="Unassembled WGS sequence"/>
</dbReference>
<sequence length="229" mass="26958">MKTKWLHKTSKKKCILFFNGWSCDEKPLQNLTSKEYDVLSCYDFRDILLPKEVNRLFENYDEIYLIAWSLGVYVSNLLLKTRKSLFADAIAINGTINPIDNLKGIPPAVFQATIDGLNLKSLEKFWMRMCGGKSAFTHFKSNVPTREFDDQLLELKELQKLIQNHFVDWNIYNKALIGKQDLIFTADNQKLSWKESIDIVEREYPHYCFDKWNSWDDIIEDLSCEKSEY</sequence>
<evidence type="ECO:0000313" key="2">
    <source>
        <dbReference type="Proteomes" id="UP000284531"/>
    </source>
</evidence>
<dbReference type="Pfam" id="PF04301">
    <property type="entry name" value="BioG"/>
    <property type="match status" value="1"/>
</dbReference>
<protein>
    <submittedName>
        <fullName evidence="1">Biotin synthesis protein BioG</fullName>
    </submittedName>
</protein>
<dbReference type="RefSeq" id="WP_120241245.1">
    <property type="nucleotide sequence ID" value="NZ_RAPQ01000011.1"/>
</dbReference>
<dbReference type="InterPro" id="IPR029058">
    <property type="entry name" value="AB_hydrolase_fold"/>
</dbReference>
<dbReference type="EMBL" id="RAPQ01000011">
    <property type="protein sequence ID" value="RKD98666.1"/>
    <property type="molecule type" value="Genomic_DNA"/>
</dbReference>
<organism evidence="1 2">
    <name type="scientific">Marinifilum flexuosum</name>
    <dbReference type="NCBI Taxonomy" id="1117708"/>
    <lineage>
        <taxon>Bacteria</taxon>
        <taxon>Pseudomonadati</taxon>
        <taxon>Bacteroidota</taxon>
        <taxon>Bacteroidia</taxon>
        <taxon>Marinilabiliales</taxon>
        <taxon>Marinifilaceae</taxon>
    </lineage>
</organism>
<reference evidence="1 2" key="1">
    <citation type="submission" date="2018-09" db="EMBL/GenBank/DDBJ databases">
        <title>Genomic Encyclopedia of Archaeal and Bacterial Type Strains, Phase II (KMG-II): from individual species to whole genera.</title>
        <authorList>
            <person name="Goeker M."/>
        </authorList>
    </citation>
    <scope>NUCLEOTIDE SEQUENCE [LARGE SCALE GENOMIC DNA]</scope>
    <source>
        <strain evidence="1 2">DSM 21950</strain>
    </source>
</reference>
<dbReference type="AlphaFoldDB" id="A0A419WTC7"/>
<comment type="caution">
    <text evidence="1">The sequence shown here is derived from an EMBL/GenBank/DDBJ whole genome shotgun (WGS) entry which is preliminary data.</text>
</comment>
<name>A0A419WTC7_9BACT</name>
<dbReference type="InterPro" id="IPR007398">
    <property type="entry name" value="BioG"/>
</dbReference>
<dbReference type="OrthoDB" id="7688089at2"/>
<proteinExistence type="predicted"/>